<proteinExistence type="predicted"/>
<reference evidence="1" key="1">
    <citation type="submission" date="2015-10" db="EMBL/GenBank/DDBJ databases">
        <authorList>
            <person name="Gilbert D.G."/>
        </authorList>
    </citation>
    <scope>NUCLEOTIDE SEQUENCE</scope>
    <source>
        <strain evidence="1">Lp167-67</strain>
    </source>
</reference>
<sequence>MSSKVQVNIDSELKHSAEDIIKEIGLTPTAVINGMYKEIVATGRIPLSFSLTPKQRAELELREVSKKVPIREIKSKEDFEEFFNED</sequence>
<protein>
    <submittedName>
        <fullName evidence="2">Type II toxin-antitoxin system RelB/DinJ family antitoxin</fullName>
    </submittedName>
</protein>
<dbReference type="Proteomes" id="UP000587270">
    <property type="component" value="Unassembled WGS sequence"/>
</dbReference>
<evidence type="ECO:0000313" key="3">
    <source>
        <dbReference type="Proteomes" id="UP000587270"/>
    </source>
</evidence>
<dbReference type="Pfam" id="PF04221">
    <property type="entry name" value="RelB"/>
    <property type="match status" value="1"/>
</dbReference>
<dbReference type="InterPro" id="IPR007337">
    <property type="entry name" value="RelB/DinJ"/>
</dbReference>
<reference evidence="2 3" key="2">
    <citation type="submission" date="2020-04" db="EMBL/GenBank/DDBJ databases">
        <authorList>
            <person name="Hitch T.C.A."/>
            <person name="Wylensek D."/>
            <person name="Clavel T."/>
        </authorList>
    </citation>
    <scope>NUCLEOTIDE SEQUENCE [LARGE SCALE GENOMIC DNA]</scope>
    <source>
        <strain evidence="2 3">WCA-386-APC-4I</strain>
    </source>
</reference>
<accession>A0A0U5JVP8</accession>
<name>A0A0U5JVP8_LIMRT</name>
<dbReference type="EMBL" id="LN887696">
    <property type="protein sequence ID" value="CUR41527.1"/>
    <property type="molecule type" value="Genomic_DNA"/>
</dbReference>
<dbReference type="NCBIfam" id="TIGR02384">
    <property type="entry name" value="RelB_DinJ"/>
    <property type="match status" value="1"/>
</dbReference>
<organism evidence="1">
    <name type="scientific">Limosilactobacillus reuteri</name>
    <name type="common">Lactobacillus reuteri</name>
    <dbReference type="NCBI Taxonomy" id="1598"/>
    <lineage>
        <taxon>Bacteria</taxon>
        <taxon>Bacillati</taxon>
        <taxon>Bacillota</taxon>
        <taxon>Bacilli</taxon>
        <taxon>Lactobacillales</taxon>
        <taxon>Lactobacillaceae</taxon>
        <taxon>Limosilactobacillus</taxon>
    </lineage>
</organism>
<dbReference type="AlphaFoldDB" id="A0A0U5JVP8"/>
<dbReference type="InterPro" id="IPR013321">
    <property type="entry name" value="Arc_rbn_hlx_hlx"/>
</dbReference>
<dbReference type="RefSeq" id="WP_085679403.1">
    <property type="nucleotide sequence ID" value="NZ_JABAFN010000065.1"/>
</dbReference>
<dbReference type="GO" id="GO:0006355">
    <property type="term" value="P:regulation of DNA-templated transcription"/>
    <property type="evidence" value="ECO:0007669"/>
    <property type="project" value="InterPro"/>
</dbReference>
<gene>
    <name evidence="2" type="ORF">HF865_10445</name>
    <name evidence="1" type="ORF">LRLP16767_LRLP167_00046</name>
</gene>
<evidence type="ECO:0000313" key="2">
    <source>
        <dbReference type="EMBL" id="NME23083.1"/>
    </source>
</evidence>
<dbReference type="Gene3D" id="1.10.1220.10">
    <property type="entry name" value="Met repressor-like"/>
    <property type="match status" value="1"/>
</dbReference>
<evidence type="ECO:0000313" key="1">
    <source>
        <dbReference type="EMBL" id="CUR41527.1"/>
    </source>
</evidence>
<dbReference type="EMBL" id="JABAFN010000065">
    <property type="protein sequence ID" value="NME23083.1"/>
    <property type="molecule type" value="Genomic_DNA"/>
</dbReference>